<dbReference type="InterPro" id="IPR011404">
    <property type="entry name" value="PPi-PFK"/>
</dbReference>
<evidence type="ECO:0000256" key="2">
    <source>
        <dbReference type="HAMAP-Rule" id="MF_01978"/>
    </source>
</evidence>
<gene>
    <name evidence="2" type="primary">pfp</name>
    <name evidence="4" type="ORF">Q4521_16585</name>
</gene>
<dbReference type="InterPro" id="IPR050929">
    <property type="entry name" value="PFKA"/>
</dbReference>
<evidence type="ECO:0000256" key="1">
    <source>
        <dbReference type="ARBA" id="ARBA00048072"/>
    </source>
</evidence>
<feature type="binding site" evidence="2">
    <location>
        <position position="23"/>
    </location>
    <ligand>
        <name>diphosphate</name>
        <dbReference type="ChEBI" id="CHEBI:33019"/>
    </ligand>
</feature>
<sequence>MSLPLSSSSSSDKKNAFYAQSGGAAAVLNASAAGVVAGVMAHKDKIENLYIGRNGILGALHEDMVVVNTHDDNLIDDLLHAPAGAFGSCRYKLKSIEESEREYARILEVFKAHNIGYFFYNGGGNSQDTSCKLAKYAAKKNYPLQCIGIPKTIDNDLSGTDCSPGYGSVAKYVAVSILEASMDLASMHQTSTKVFVMEVMGRDSGWIAAAAGLAADERNLGPDLIIFPEVPYEEYKFYAELNRIVARKGFCVVVVAEGVRGPDGNHLTSTANKDAFGHTQLGGAASIIAGRIREVTGHKTHFAVCDYLQRAARHIASKTDVDQSFLVGKKAVEFAANGYSNVMMAIVRESEQPYRWSIGTVPLVEAANSRNALPAGFISKCGFHITDSCRRYLAPLIAGESYPSYQNGLPAYRVFNSVAVPKKLEEFTL</sequence>
<feature type="site" description="Important for catalytic activity; stabilizes the transition state when the phosphoryl donor is PPi" evidence="2">
    <location>
        <position position="151"/>
    </location>
</feature>
<organism evidence="4 5">
    <name type="scientific">Saccharophagus degradans</name>
    <dbReference type="NCBI Taxonomy" id="86304"/>
    <lineage>
        <taxon>Bacteria</taxon>
        <taxon>Pseudomonadati</taxon>
        <taxon>Pseudomonadota</taxon>
        <taxon>Gammaproteobacteria</taxon>
        <taxon>Cellvibrionales</taxon>
        <taxon>Cellvibrionaceae</taxon>
        <taxon>Saccharophagus</taxon>
    </lineage>
</organism>
<feature type="domain" description="Phosphofructokinase" evidence="3">
    <location>
        <begin position="19"/>
        <end position="334"/>
    </location>
</feature>
<feature type="active site" description="Proton acceptor" evidence="2">
    <location>
        <position position="154"/>
    </location>
</feature>
<keyword evidence="2" id="KW-0460">Magnesium</keyword>
<dbReference type="EMBL" id="JAUOPB010000012">
    <property type="protein sequence ID" value="MDO6424104.1"/>
    <property type="molecule type" value="Genomic_DNA"/>
</dbReference>
<dbReference type="PANTHER" id="PTHR45770">
    <property type="entry name" value="ATP-DEPENDENT 6-PHOSPHOFRUCTOKINASE 1"/>
    <property type="match status" value="1"/>
</dbReference>
<feature type="binding site" evidence="2">
    <location>
        <begin position="152"/>
        <end position="154"/>
    </location>
    <ligand>
        <name>substrate</name>
    </ligand>
</feature>
<comment type="similarity">
    <text evidence="2">Belongs to the phosphofructokinase type A (PFKA) family. PPi-dependent PFK group II subfamily. Clade 'B2' sub-subfamily.</text>
</comment>
<keyword evidence="2" id="KW-0418">Kinase</keyword>
<dbReference type="NCBIfam" id="NF010675">
    <property type="entry name" value="PRK14072.1"/>
    <property type="match status" value="1"/>
</dbReference>
<comment type="pathway">
    <text evidence="2">Carbohydrate degradation; glycolysis; D-glyceraldehyde 3-phosphate and glycerone phosphate from D-glucose: step 3/4.</text>
</comment>
<comment type="activity regulation">
    <text evidence="2">Non-allosteric.</text>
</comment>
<feature type="binding site" evidence="2">
    <location>
        <begin position="307"/>
        <end position="310"/>
    </location>
    <ligand>
        <name>substrate</name>
    </ligand>
</feature>
<comment type="subcellular location">
    <subcellularLocation>
        <location evidence="2">Cytoplasm</location>
    </subcellularLocation>
</comment>
<proteinExistence type="inferred from homology"/>
<dbReference type="RefSeq" id="WP_216065704.1">
    <property type="nucleotide sequence ID" value="NZ_CP123764.1"/>
</dbReference>
<feature type="binding site" evidence="2">
    <location>
        <position position="257"/>
    </location>
    <ligand>
        <name>substrate</name>
    </ligand>
</feature>
<comment type="subunit">
    <text evidence="2">Homodimer.</text>
</comment>
<evidence type="ECO:0000313" key="5">
    <source>
        <dbReference type="Proteomes" id="UP001169760"/>
    </source>
</evidence>
<dbReference type="GO" id="GO:0046872">
    <property type="term" value="F:metal ion binding"/>
    <property type="evidence" value="ECO:0007669"/>
    <property type="project" value="UniProtKB-KW"/>
</dbReference>
<dbReference type="EC" id="2.7.1.90" evidence="2"/>
<comment type="caution">
    <text evidence="2">Lacks conserved residue(s) required for the propagation of feature annotation.</text>
</comment>
<reference evidence="4" key="1">
    <citation type="submission" date="2023-07" db="EMBL/GenBank/DDBJ databases">
        <title>Genome content predicts the carbon catabolic preferences of heterotrophic bacteria.</title>
        <authorList>
            <person name="Gralka M."/>
        </authorList>
    </citation>
    <scope>NUCLEOTIDE SEQUENCE</scope>
    <source>
        <strain evidence="4">I3M17_2</strain>
    </source>
</reference>
<keyword evidence="2" id="KW-0963">Cytoplasm</keyword>
<dbReference type="PIRSF" id="PIRSF036483">
    <property type="entry name" value="PFK_XF0274"/>
    <property type="match status" value="1"/>
</dbReference>
<keyword evidence="2" id="KW-0324">Glycolysis</keyword>
<comment type="function">
    <text evidence="2">Catalyzes the phosphorylation of D-fructose 6-phosphate, the first committing step of glycolysis. Uses inorganic phosphate (PPi) as phosphoryl donor instead of ATP like common ATP-dependent phosphofructokinases (ATP-PFKs), which renders the reaction reversible, and can thus function both in glycolysis and gluconeogenesis. Consistently, PPi-PFK can replace the enzymes of both the forward (ATP-PFK) and reverse (fructose-bisphosphatase (FBPase)) reactions.</text>
</comment>
<name>A0AAW7X9J2_9GAMM</name>
<keyword evidence="2" id="KW-0808">Transferase</keyword>
<comment type="catalytic activity">
    <reaction evidence="1 2">
        <text>beta-D-fructose 6-phosphate + diphosphate = beta-D-fructose 1,6-bisphosphate + phosphate + H(+)</text>
        <dbReference type="Rhea" id="RHEA:13613"/>
        <dbReference type="ChEBI" id="CHEBI:15378"/>
        <dbReference type="ChEBI" id="CHEBI:32966"/>
        <dbReference type="ChEBI" id="CHEBI:33019"/>
        <dbReference type="ChEBI" id="CHEBI:43474"/>
        <dbReference type="ChEBI" id="CHEBI:57634"/>
        <dbReference type="EC" id="2.7.1.90"/>
    </reaction>
</comment>
<protein>
    <recommendedName>
        <fullName evidence="2">Pyrophosphate--fructose 6-phosphate 1-phosphotransferase</fullName>
        <ecNumber evidence="2">2.7.1.90</ecNumber>
    </recommendedName>
    <alternativeName>
        <fullName evidence="2">6-phosphofructokinase, pyrophosphate dependent</fullName>
    </alternativeName>
    <alternativeName>
        <fullName evidence="2">PPi-dependent phosphofructokinase</fullName>
        <shortName evidence="2">PPi-PFK</shortName>
    </alternativeName>
    <alternativeName>
        <fullName evidence="2">Pyrophosphate-dependent 6-phosphofructose-1-kinase</fullName>
    </alternativeName>
</protein>
<dbReference type="InterPro" id="IPR000023">
    <property type="entry name" value="Phosphofructokinase_dom"/>
</dbReference>
<dbReference type="Proteomes" id="UP001169760">
    <property type="component" value="Unassembled WGS sequence"/>
</dbReference>
<dbReference type="GO" id="GO:0003872">
    <property type="term" value="F:6-phosphofructokinase activity"/>
    <property type="evidence" value="ECO:0007669"/>
    <property type="project" value="UniProtKB-UniRule"/>
</dbReference>
<dbReference type="GO" id="GO:0047334">
    <property type="term" value="F:diphosphate-fructose-6-phosphate 1-phosphotransferase activity"/>
    <property type="evidence" value="ECO:0007669"/>
    <property type="project" value="UniProtKB-EC"/>
</dbReference>
<comment type="cofactor">
    <cofactor evidence="2">
        <name>Mg(2+)</name>
        <dbReference type="ChEBI" id="CHEBI:18420"/>
    </cofactor>
</comment>
<keyword evidence="2" id="KW-0479">Metal-binding</keyword>
<dbReference type="AlphaFoldDB" id="A0AAW7X9J2"/>
<dbReference type="GO" id="GO:0005737">
    <property type="term" value="C:cytoplasm"/>
    <property type="evidence" value="ECO:0007669"/>
    <property type="project" value="UniProtKB-SubCell"/>
</dbReference>
<evidence type="ECO:0000259" key="3">
    <source>
        <dbReference type="Pfam" id="PF00365"/>
    </source>
</evidence>
<evidence type="ECO:0000313" key="4">
    <source>
        <dbReference type="EMBL" id="MDO6424104.1"/>
    </source>
</evidence>
<accession>A0AAW7X9J2</accession>
<feature type="binding site" evidence="2">
    <location>
        <begin position="200"/>
        <end position="202"/>
    </location>
    <ligand>
        <name>substrate</name>
    </ligand>
</feature>
<dbReference type="Pfam" id="PF00365">
    <property type="entry name" value="PFK"/>
    <property type="match status" value="1"/>
</dbReference>
<dbReference type="HAMAP" id="MF_01978">
    <property type="entry name" value="Phosphofructokinase_II_B2"/>
    <property type="match status" value="1"/>
</dbReference>
<comment type="caution">
    <text evidence="4">The sequence shown here is derived from an EMBL/GenBank/DDBJ whole genome shotgun (WGS) entry which is preliminary data.</text>
</comment>